<name>A0A8T0G0Y3_ARGBR</name>
<evidence type="ECO:0000313" key="2">
    <source>
        <dbReference type="Proteomes" id="UP000807504"/>
    </source>
</evidence>
<protein>
    <submittedName>
        <fullName evidence="1">Uncharacterized protein</fullName>
    </submittedName>
</protein>
<gene>
    <name evidence="1" type="ORF">HNY73_000569</name>
</gene>
<dbReference type="EMBL" id="JABXBU010000001">
    <property type="protein sequence ID" value="KAF8796155.1"/>
    <property type="molecule type" value="Genomic_DNA"/>
</dbReference>
<sequence length="186" mass="21587">MGDEISLSTFDSRFLPECQRSISWKLTSRFHVVRLSGDHDNIKPLSTLYLLPSNKSLLGTEEMGNEISLSTFAARFLPESQRSVSLKLTFRFPVVRFCGEGERETDSLDDKWTQVESLQGRNTPGILNFRDLFLPMLKLFAAENRADYLIEHLKHMNISIELKKIWIEPNTYAHMRMSRCLFRLRG</sequence>
<reference evidence="1" key="1">
    <citation type="journal article" date="2020" name="bioRxiv">
        <title>Chromosome-level reference genome of the European wasp spider Argiope bruennichi: a resource for studies on range expansion and evolutionary adaptation.</title>
        <authorList>
            <person name="Sheffer M.M."/>
            <person name="Hoppe A."/>
            <person name="Krehenwinkel H."/>
            <person name="Uhl G."/>
            <person name="Kuss A.W."/>
            <person name="Jensen L."/>
            <person name="Jensen C."/>
            <person name="Gillespie R.G."/>
            <person name="Hoff K.J."/>
            <person name="Prost S."/>
        </authorList>
    </citation>
    <scope>NUCLEOTIDE SEQUENCE</scope>
</reference>
<evidence type="ECO:0000313" key="1">
    <source>
        <dbReference type="EMBL" id="KAF8796155.1"/>
    </source>
</evidence>
<keyword evidence="2" id="KW-1185">Reference proteome</keyword>
<comment type="caution">
    <text evidence="1">The sequence shown here is derived from an EMBL/GenBank/DDBJ whole genome shotgun (WGS) entry which is preliminary data.</text>
</comment>
<organism evidence="1 2">
    <name type="scientific">Argiope bruennichi</name>
    <name type="common">Wasp spider</name>
    <name type="synonym">Aranea bruennichi</name>
    <dbReference type="NCBI Taxonomy" id="94029"/>
    <lineage>
        <taxon>Eukaryota</taxon>
        <taxon>Metazoa</taxon>
        <taxon>Ecdysozoa</taxon>
        <taxon>Arthropoda</taxon>
        <taxon>Chelicerata</taxon>
        <taxon>Arachnida</taxon>
        <taxon>Araneae</taxon>
        <taxon>Araneomorphae</taxon>
        <taxon>Entelegynae</taxon>
        <taxon>Araneoidea</taxon>
        <taxon>Araneidae</taxon>
        <taxon>Argiope</taxon>
    </lineage>
</organism>
<accession>A0A8T0G0Y3</accession>
<proteinExistence type="predicted"/>
<dbReference type="Proteomes" id="UP000807504">
    <property type="component" value="Unassembled WGS sequence"/>
</dbReference>
<dbReference type="AlphaFoldDB" id="A0A8T0G0Y3"/>
<reference evidence="1" key="2">
    <citation type="submission" date="2020-06" db="EMBL/GenBank/DDBJ databases">
        <authorList>
            <person name="Sheffer M."/>
        </authorList>
    </citation>
    <scope>NUCLEOTIDE SEQUENCE</scope>
</reference>